<dbReference type="InterPro" id="IPR052701">
    <property type="entry name" value="GAG_Ulvan_Degrading_Sulfatases"/>
</dbReference>
<dbReference type="CDD" id="cd16148">
    <property type="entry name" value="sulfatase_like"/>
    <property type="match status" value="1"/>
</dbReference>
<dbReference type="PANTHER" id="PTHR43751:SF3">
    <property type="entry name" value="SULFATASE N-TERMINAL DOMAIN-CONTAINING PROTEIN"/>
    <property type="match status" value="1"/>
</dbReference>
<reference evidence="2" key="1">
    <citation type="submission" date="2020-10" db="EMBL/GenBank/DDBJ databases">
        <authorList>
            <person name="Gilroy R."/>
        </authorList>
    </citation>
    <scope>NUCLEOTIDE SEQUENCE</scope>
    <source>
        <strain evidence="2">CHK199-13235</strain>
    </source>
</reference>
<dbReference type="PANTHER" id="PTHR43751">
    <property type="entry name" value="SULFATASE"/>
    <property type="match status" value="1"/>
</dbReference>
<evidence type="ECO:0000313" key="2">
    <source>
        <dbReference type="EMBL" id="HIS76052.1"/>
    </source>
</evidence>
<dbReference type="InterPro" id="IPR017850">
    <property type="entry name" value="Alkaline_phosphatase_core_sf"/>
</dbReference>
<comment type="caution">
    <text evidence="2">The sequence shown here is derived from an EMBL/GenBank/DDBJ whole genome shotgun (WGS) entry which is preliminary data.</text>
</comment>
<dbReference type="SUPFAM" id="SSF53649">
    <property type="entry name" value="Alkaline phosphatase-like"/>
    <property type="match status" value="1"/>
</dbReference>
<gene>
    <name evidence="2" type="ORF">IAB51_04485</name>
</gene>
<organism evidence="2 3">
    <name type="scientific">Candidatus Merdivicinus excrementipullorum</name>
    <dbReference type="NCBI Taxonomy" id="2840867"/>
    <lineage>
        <taxon>Bacteria</taxon>
        <taxon>Bacillati</taxon>
        <taxon>Bacillota</taxon>
        <taxon>Clostridia</taxon>
        <taxon>Eubacteriales</taxon>
        <taxon>Oscillospiraceae</taxon>
        <taxon>Oscillospiraceae incertae sedis</taxon>
        <taxon>Candidatus Merdivicinus</taxon>
    </lineage>
</organism>
<sequence>MKVLMLDLDTLRPDHMGCYGYFRNTTPVLDQIAAEGARFTHYHCSDAPCLPSRAALCSGRFGYHNGAVGHGGLPADMRLTGIERDFQDPRDRHNFFNLFRQAGMYTASISPFAERHSSYWFTAGFNEVLNTGRCGGESAEEILPVALDWVKRNAASRENWFLHINFWDAHTPYRAPAEFGNPFENEPIPDWITDEVLAYHDHLTGPHGAMEIGMYTDRENPDYPRHPGKVTDRAGLHRFFDGYDCGVRYMDGMIGKLLDELKAQGVYDDLAIIVTADHGENLGELGLYGEHATADEITTRIPMLIKWPGVKPGTVLEGFHYNLDIVPTMADLLNLPHYKKWDGESYAQSLLTGEDKGRDYLVVSQCAHVCQRSVRFGDYLYMRTYHDGYHLWNNEMLFNVKEDFHEQHDISKEHPEICGQACRYLVEWEEQMMLTADTDVDPMMTVLREGGPYHAKEGDLPAYCRRLEETGRADGAKALREKYPEKF</sequence>
<dbReference type="InterPro" id="IPR000917">
    <property type="entry name" value="Sulfatase_N"/>
</dbReference>
<evidence type="ECO:0000259" key="1">
    <source>
        <dbReference type="Pfam" id="PF00884"/>
    </source>
</evidence>
<reference evidence="2" key="2">
    <citation type="journal article" date="2021" name="PeerJ">
        <title>Extensive microbial diversity within the chicken gut microbiome revealed by metagenomics and culture.</title>
        <authorList>
            <person name="Gilroy R."/>
            <person name="Ravi A."/>
            <person name="Getino M."/>
            <person name="Pursley I."/>
            <person name="Horton D.L."/>
            <person name="Alikhan N.F."/>
            <person name="Baker D."/>
            <person name="Gharbi K."/>
            <person name="Hall N."/>
            <person name="Watson M."/>
            <person name="Adriaenssens E.M."/>
            <person name="Foster-Nyarko E."/>
            <person name="Jarju S."/>
            <person name="Secka A."/>
            <person name="Antonio M."/>
            <person name="Oren A."/>
            <person name="Chaudhuri R.R."/>
            <person name="La Ragione R."/>
            <person name="Hildebrand F."/>
            <person name="Pallen M.J."/>
        </authorList>
    </citation>
    <scope>NUCLEOTIDE SEQUENCE</scope>
    <source>
        <strain evidence="2">CHK199-13235</strain>
    </source>
</reference>
<dbReference type="AlphaFoldDB" id="A0A9D1FLV9"/>
<accession>A0A9D1FLV9</accession>
<proteinExistence type="predicted"/>
<protein>
    <submittedName>
        <fullName evidence="2">Sulfatase</fullName>
    </submittedName>
</protein>
<evidence type="ECO:0000313" key="3">
    <source>
        <dbReference type="Proteomes" id="UP000824002"/>
    </source>
</evidence>
<name>A0A9D1FLV9_9FIRM</name>
<dbReference type="EMBL" id="DVJP01000031">
    <property type="protein sequence ID" value="HIS76052.1"/>
    <property type="molecule type" value="Genomic_DNA"/>
</dbReference>
<feature type="domain" description="Sulfatase N-terminal" evidence="1">
    <location>
        <begin position="8"/>
        <end position="334"/>
    </location>
</feature>
<dbReference type="Proteomes" id="UP000824002">
    <property type="component" value="Unassembled WGS sequence"/>
</dbReference>
<dbReference type="Pfam" id="PF00884">
    <property type="entry name" value="Sulfatase"/>
    <property type="match status" value="1"/>
</dbReference>
<dbReference type="Gene3D" id="3.40.720.10">
    <property type="entry name" value="Alkaline Phosphatase, subunit A"/>
    <property type="match status" value="1"/>
</dbReference>